<keyword evidence="5" id="KW-0418">Kinase</keyword>
<keyword evidence="6" id="KW-0067">ATP-binding</keyword>
<evidence type="ECO:0000256" key="8">
    <source>
        <dbReference type="PROSITE-ProRule" id="PRU00169"/>
    </source>
</evidence>
<feature type="domain" description="Response regulatory" evidence="11">
    <location>
        <begin position="1051"/>
        <end position="1165"/>
    </location>
</feature>
<evidence type="ECO:0000313" key="13">
    <source>
        <dbReference type="Proteomes" id="UP000232638"/>
    </source>
</evidence>
<organism evidence="12 13">
    <name type="scientific">Candidatus Thiodictyon syntrophicum</name>
    <dbReference type="NCBI Taxonomy" id="1166950"/>
    <lineage>
        <taxon>Bacteria</taxon>
        <taxon>Pseudomonadati</taxon>
        <taxon>Pseudomonadota</taxon>
        <taxon>Gammaproteobacteria</taxon>
        <taxon>Chromatiales</taxon>
        <taxon>Chromatiaceae</taxon>
        <taxon>Thiodictyon</taxon>
    </lineage>
</organism>
<keyword evidence="8" id="KW-0597">Phosphoprotein</keyword>
<accession>A0A2K8U1Z2</accession>
<gene>
    <name evidence="12" type="ORF">THSYN_00575</name>
</gene>
<feature type="domain" description="Histidine kinase" evidence="10">
    <location>
        <begin position="805"/>
        <end position="1030"/>
    </location>
</feature>
<keyword evidence="13" id="KW-1185">Reference proteome</keyword>
<dbReference type="PANTHER" id="PTHR43065:SF46">
    <property type="entry name" value="C4-DICARBOXYLATE TRANSPORT SENSOR PROTEIN DCTB"/>
    <property type="match status" value="1"/>
</dbReference>
<dbReference type="PROSITE" id="PS50110">
    <property type="entry name" value="RESPONSE_REGULATORY"/>
    <property type="match status" value="1"/>
</dbReference>
<dbReference type="InterPro" id="IPR011006">
    <property type="entry name" value="CheY-like_superfamily"/>
</dbReference>
<evidence type="ECO:0000259" key="10">
    <source>
        <dbReference type="PROSITE" id="PS50109"/>
    </source>
</evidence>
<evidence type="ECO:0000256" key="4">
    <source>
        <dbReference type="ARBA" id="ARBA00022741"/>
    </source>
</evidence>
<keyword evidence="9" id="KW-0472">Membrane</keyword>
<name>A0A2K8U1Z2_9GAMM</name>
<dbReference type="GO" id="GO:0000160">
    <property type="term" value="P:phosphorelay signal transduction system"/>
    <property type="evidence" value="ECO:0007669"/>
    <property type="project" value="UniProtKB-KW"/>
</dbReference>
<dbReference type="GO" id="GO:0004673">
    <property type="term" value="F:protein histidine kinase activity"/>
    <property type="evidence" value="ECO:0007669"/>
    <property type="project" value="UniProtKB-EC"/>
</dbReference>
<dbReference type="InterPro" id="IPR029016">
    <property type="entry name" value="GAF-like_dom_sf"/>
</dbReference>
<comment type="catalytic activity">
    <reaction evidence="1">
        <text>ATP + protein L-histidine = ADP + protein N-phospho-L-histidine.</text>
        <dbReference type="EC" id="2.7.13.3"/>
    </reaction>
</comment>
<keyword evidence="3" id="KW-0808">Transferase</keyword>
<feature type="transmembrane region" description="Helical" evidence="9">
    <location>
        <begin position="84"/>
        <end position="100"/>
    </location>
</feature>
<dbReference type="Pfam" id="PF02518">
    <property type="entry name" value="HATPase_c"/>
    <property type="match status" value="1"/>
</dbReference>
<dbReference type="KEGG" id="tsy:THSYN_00575"/>
<dbReference type="EMBL" id="CP020370">
    <property type="protein sequence ID" value="AUB79600.1"/>
    <property type="molecule type" value="Genomic_DNA"/>
</dbReference>
<dbReference type="PANTHER" id="PTHR43065">
    <property type="entry name" value="SENSOR HISTIDINE KINASE"/>
    <property type="match status" value="1"/>
</dbReference>
<dbReference type="InterPro" id="IPR001789">
    <property type="entry name" value="Sig_transdc_resp-reg_receiver"/>
</dbReference>
<feature type="modified residue" description="4-aspartylphosphate" evidence="8">
    <location>
        <position position="1101"/>
    </location>
</feature>
<dbReference type="PROSITE" id="PS50109">
    <property type="entry name" value="HIS_KIN"/>
    <property type="match status" value="1"/>
</dbReference>
<feature type="transmembrane region" description="Helical" evidence="9">
    <location>
        <begin position="183"/>
        <end position="202"/>
    </location>
</feature>
<dbReference type="AlphaFoldDB" id="A0A2K8U1Z2"/>
<feature type="transmembrane region" description="Helical" evidence="9">
    <location>
        <begin position="112"/>
        <end position="134"/>
    </location>
</feature>
<evidence type="ECO:0000256" key="2">
    <source>
        <dbReference type="ARBA" id="ARBA00012438"/>
    </source>
</evidence>
<proteinExistence type="predicted"/>
<dbReference type="Gene3D" id="1.10.1760.20">
    <property type="match status" value="1"/>
</dbReference>
<feature type="transmembrane region" description="Helical" evidence="9">
    <location>
        <begin position="55"/>
        <end position="78"/>
    </location>
</feature>
<dbReference type="InterPro" id="IPR003594">
    <property type="entry name" value="HATPase_dom"/>
</dbReference>
<dbReference type="InterPro" id="IPR005467">
    <property type="entry name" value="His_kinase_dom"/>
</dbReference>
<keyword evidence="4" id="KW-0547">Nucleotide-binding</keyword>
<dbReference type="PRINTS" id="PR00344">
    <property type="entry name" value="BCTRLSENSOR"/>
</dbReference>
<dbReference type="OrthoDB" id="9770473at2"/>
<dbReference type="SMART" id="SM00387">
    <property type="entry name" value="HATPase_c"/>
    <property type="match status" value="1"/>
</dbReference>
<dbReference type="Gene3D" id="3.30.565.10">
    <property type="entry name" value="Histidine kinase-like ATPase, C-terminal domain"/>
    <property type="match status" value="1"/>
</dbReference>
<dbReference type="GO" id="GO:0005524">
    <property type="term" value="F:ATP binding"/>
    <property type="evidence" value="ECO:0007669"/>
    <property type="project" value="UniProtKB-KW"/>
</dbReference>
<keyword evidence="9" id="KW-0812">Transmembrane</keyword>
<evidence type="ECO:0000259" key="11">
    <source>
        <dbReference type="PROSITE" id="PS50110"/>
    </source>
</evidence>
<keyword evidence="7" id="KW-0902">Two-component regulatory system</keyword>
<evidence type="ECO:0000256" key="6">
    <source>
        <dbReference type="ARBA" id="ARBA00022840"/>
    </source>
</evidence>
<dbReference type="SUPFAM" id="SSF55874">
    <property type="entry name" value="ATPase domain of HSP90 chaperone/DNA topoisomerase II/histidine kinase"/>
    <property type="match status" value="1"/>
</dbReference>
<dbReference type="InterPro" id="IPR004358">
    <property type="entry name" value="Sig_transdc_His_kin-like_C"/>
</dbReference>
<dbReference type="EC" id="2.7.13.3" evidence="2"/>
<dbReference type="SUPFAM" id="SSF52172">
    <property type="entry name" value="CheY-like"/>
    <property type="match status" value="1"/>
</dbReference>
<protein>
    <recommendedName>
        <fullName evidence="2">histidine kinase</fullName>
        <ecNumber evidence="2">2.7.13.3</ecNumber>
    </recommendedName>
</protein>
<dbReference type="SMART" id="SM00448">
    <property type="entry name" value="REC"/>
    <property type="match status" value="1"/>
</dbReference>
<sequence length="1169" mass="121492">MTQAAAPPGTAPLHPVTARPALFAALCALAFAGNLFGVPLFFGVAFVFGSVPALLAALWMGVLPGMAVAAIGGLYTLWLWGHPYGLLIFVVEAGAVGLILRRLRLHGEPPPLALADGLFWLFLGIPLTLLLLHGPAQMPWLQAGLIALKLSTNGLLNAALAGAVVILTNRLRRRPASVSLREVLFSALLPAVLVPAFALTVLQTSAARVQMEAGVASTLALSAALARDALDAAGAPARTPGLPPEDGGARFSDAGLQEVTTRIRQLVPAALGVSIAVVDAAGNTLAGAPASGPGTMTVLDLQRDLHLRMPRQQVRIRLAQWRAGEYFMDQPLAAAAPGTRLLVMVRAEPGILALQRTIGMQLLVLAVICLGAALGAYHLSRRIAAPILHLAQQSADPALFRALAPPPLPPPGLLRETNQLAVAFHSMLASLAQEQQGQEAQRAALTLQAHGLEVLLDAAADLPAMAQRLCRLVDALVPGHCSMLATGGGPVPLRVLAAPAVDPAQVPAVAELLGRGAQDQDATAGRPYWTTHGVAVGTSGEAPHALDQAAPRACWCHPIPGPGGQFQGVFAIFSTGPDGPSEREAHLLEVAANLAAIALRNAAERRGVEAERDAAARALRRYNADLEGFSDLMAGYRPPHEQIRALLDFACHSLGASAAALGEIQGTSYRLLTSFGAAGLGMEPVLAPGAVLALGAAEQAGIRDLERSGEAAPDQQPLAPRPCALPPHGGFAAAALIRWTDAEGLAHLGALSFAPGQGVAAATPEKLQVIQLVGQGIASGLRERAVLDGLLASRQREIIGHLASGVAHDFNNLLGVVDINLDYLTDLLSTRGQAPEVAEVLEETRLAARHAQMVTAGLLSLSRGRRLATGPTPVSAVVERFVRTLARILPAQIEVATHIAPELTALADEALLQAALLNLCINARDAMGGRGRLGIGLTRVTRTVALPLTLGRLEPGDYVELAVSDTGVGMSAEVLGHIFQPLFSTKSSGRGTGLGLFMVREFADRCGGGVAVETKPGCGSRFLVYLPVAAAAAAPTPGPAAAEALPTPPARVLLVDDDPGIRTVLCRILENHGLQVDQAVDGAAALALLEGGAPCDLVLSDIVMPRMDGIELHRRLARAAPGLPVILMTADDHQSVQAAGLPVDTVILYKPLVTEILLSRIRERLPRGP</sequence>
<dbReference type="SUPFAM" id="SSF55781">
    <property type="entry name" value="GAF domain-like"/>
    <property type="match status" value="1"/>
</dbReference>
<feature type="transmembrane region" description="Helical" evidence="9">
    <location>
        <begin position="358"/>
        <end position="379"/>
    </location>
</feature>
<keyword evidence="9" id="KW-1133">Transmembrane helix</keyword>
<dbReference type="Gene3D" id="3.30.450.40">
    <property type="match status" value="1"/>
</dbReference>
<dbReference type="RefSeq" id="WP_100917420.1">
    <property type="nucleotide sequence ID" value="NZ_CP020370.1"/>
</dbReference>
<evidence type="ECO:0000256" key="5">
    <source>
        <dbReference type="ARBA" id="ARBA00022777"/>
    </source>
</evidence>
<evidence type="ECO:0000256" key="9">
    <source>
        <dbReference type="SAM" id="Phobius"/>
    </source>
</evidence>
<feature type="transmembrane region" description="Helical" evidence="9">
    <location>
        <begin position="22"/>
        <end position="48"/>
    </location>
</feature>
<evidence type="ECO:0000313" key="12">
    <source>
        <dbReference type="EMBL" id="AUB79600.1"/>
    </source>
</evidence>
<dbReference type="Pfam" id="PF00072">
    <property type="entry name" value="Response_reg"/>
    <property type="match status" value="1"/>
</dbReference>
<dbReference type="CDD" id="cd00156">
    <property type="entry name" value="REC"/>
    <property type="match status" value="1"/>
</dbReference>
<evidence type="ECO:0000256" key="1">
    <source>
        <dbReference type="ARBA" id="ARBA00000085"/>
    </source>
</evidence>
<dbReference type="Gene3D" id="1.10.287.130">
    <property type="match status" value="1"/>
</dbReference>
<dbReference type="Gene3D" id="3.40.50.2300">
    <property type="match status" value="1"/>
</dbReference>
<evidence type="ECO:0000256" key="7">
    <source>
        <dbReference type="ARBA" id="ARBA00023012"/>
    </source>
</evidence>
<evidence type="ECO:0000256" key="3">
    <source>
        <dbReference type="ARBA" id="ARBA00022679"/>
    </source>
</evidence>
<dbReference type="InterPro" id="IPR036890">
    <property type="entry name" value="HATPase_C_sf"/>
</dbReference>
<reference evidence="12 13" key="1">
    <citation type="submission" date="2017-03" db="EMBL/GenBank/DDBJ databases">
        <title>Complete genome sequence of Candidatus 'Thiodictyon syntrophicum' sp. nov. strain Cad16T, a photolithoautotroph purple sulfur bacterium isolated from an alpine meromictic lake.</title>
        <authorList>
            <person name="Luedin S.M."/>
            <person name="Pothier J.F."/>
            <person name="Danza F."/>
            <person name="Storelli N."/>
            <person name="Wittwer M."/>
            <person name="Tonolla M."/>
        </authorList>
    </citation>
    <scope>NUCLEOTIDE SEQUENCE [LARGE SCALE GENOMIC DNA]</scope>
    <source>
        <strain evidence="12 13">Cad16T</strain>
    </source>
</reference>
<dbReference type="Proteomes" id="UP000232638">
    <property type="component" value="Chromosome"/>
</dbReference>
<feature type="transmembrane region" description="Helical" evidence="9">
    <location>
        <begin position="154"/>
        <end position="171"/>
    </location>
</feature>